<evidence type="ECO:0008006" key="3">
    <source>
        <dbReference type="Google" id="ProtNLM"/>
    </source>
</evidence>
<dbReference type="Proteomes" id="UP000515220">
    <property type="component" value="Chromosome"/>
</dbReference>
<evidence type="ECO:0000313" key="1">
    <source>
        <dbReference type="EMBL" id="BCI66074.1"/>
    </source>
</evidence>
<evidence type="ECO:0000313" key="2">
    <source>
        <dbReference type="Proteomes" id="UP000515220"/>
    </source>
</evidence>
<reference evidence="1 2" key="1">
    <citation type="submission" date="2020-07" db="EMBL/GenBank/DDBJ databases">
        <title>Complete Genome Sequence of an acetic acid bacterium, Acetobacter aceti JCM20276.</title>
        <authorList>
            <person name="Hirose Y."/>
            <person name="Mihara H."/>
        </authorList>
    </citation>
    <scope>NUCLEOTIDE SEQUENCE [LARGE SCALE GENOMIC DNA]</scope>
    <source>
        <strain evidence="1 2">JCM20276</strain>
    </source>
</reference>
<gene>
    <name evidence="1" type="ORF">AAJCM20276_06980</name>
</gene>
<sequence length="405" mass="45320">MPDYTRAMLDLAEFSNDPLLARETLLAWLKTAGTAGQQAQLHYRLWEMCQVCGDETAALSHLKAAMHLDPVQGPVRSDDGSVRRIVVLNVPGTFQANAPLAMLLDDSTALYTLWVSGEPDRREELAERIRKLRPDVVILAMGEDARQTAAILEAEAIGKASGIPVLNGGERIMHMARSMVPEILADIPGLLVPPCRVVCPPFDRLPDFPLLVRPVSSHAGNSLARIDNRADFDRYVHDTGAAGYYYATHFIDYVSKDGLYRKYRVVFVDGAPYPVHMAIHDDWAIWYYNAKMEQFPERRAEEARFMQDMTAFFPSSAMQALYAIPPCIGLDYFGLDFGVLEDGTLVVFEVETAMIVHDRDPDDIFPYKSACIARIRQAFERMIAKHMQGYALENKGDELIACGKS</sequence>
<dbReference type="AlphaFoldDB" id="A0A6S6PLH7"/>
<organism evidence="1 2">
    <name type="scientific">Acetobacter aceti</name>
    <dbReference type="NCBI Taxonomy" id="435"/>
    <lineage>
        <taxon>Bacteria</taxon>
        <taxon>Pseudomonadati</taxon>
        <taxon>Pseudomonadota</taxon>
        <taxon>Alphaproteobacteria</taxon>
        <taxon>Acetobacterales</taxon>
        <taxon>Acetobacteraceae</taxon>
        <taxon>Acetobacter</taxon>
        <taxon>Acetobacter subgen. Acetobacter</taxon>
    </lineage>
</organism>
<dbReference type="SUPFAM" id="SSF56059">
    <property type="entry name" value="Glutathione synthetase ATP-binding domain-like"/>
    <property type="match status" value="1"/>
</dbReference>
<protein>
    <recommendedName>
        <fullName evidence="3">ATP-grasp domain-containing protein</fullName>
    </recommendedName>
</protein>
<proteinExistence type="predicted"/>
<name>A0A6S6PLH7_ACEAC</name>
<accession>A0A6S6PLH7</accession>
<dbReference type="RefSeq" id="WP_257915763.1">
    <property type="nucleotide sequence ID" value="NZ_BEWK01000019.1"/>
</dbReference>
<dbReference type="EMBL" id="AP023326">
    <property type="protein sequence ID" value="BCI66074.1"/>
    <property type="molecule type" value="Genomic_DNA"/>
</dbReference>